<comment type="caution">
    <text evidence="7">The sequence shown here is derived from an EMBL/GenBank/DDBJ whole genome shotgun (WGS) entry which is preliminary data.</text>
</comment>
<comment type="subcellular location">
    <subcellularLocation>
        <location evidence="1">Membrane</location>
        <topology evidence="1">Multi-pass membrane protein</topology>
    </subcellularLocation>
</comment>
<evidence type="ECO:0000313" key="8">
    <source>
        <dbReference type="Proteomes" id="UP001149079"/>
    </source>
</evidence>
<keyword evidence="4 5" id="KW-0472">Membrane</keyword>
<feature type="transmembrane region" description="Helical" evidence="5">
    <location>
        <begin position="151"/>
        <end position="175"/>
    </location>
</feature>
<dbReference type="InterPro" id="IPR036259">
    <property type="entry name" value="MFS_trans_sf"/>
</dbReference>
<dbReference type="GeneID" id="81405502"/>
<dbReference type="AlphaFoldDB" id="A0A9W9GUM3"/>
<feature type="transmembrane region" description="Helical" evidence="5">
    <location>
        <begin position="69"/>
        <end position="88"/>
    </location>
</feature>
<evidence type="ECO:0000313" key="7">
    <source>
        <dbReference type="EMBL" id="KAJ5129549.1"/>
    </source>
</evidence>
<sequence>MIIAGVALVVIMVAQPSPVLLEWRAKHLRELTGDIRYRAAHVSTSANSLGPRLLTNVSQPFVMIWTEPIILIFSFYLVLLYFVLFTFLNGHPFIFANVYGISTSLTFVIFVAMIPGVIVALAMIAPLYSMTKKAATQAEAEGQALQPEVSLYWAMAGASIMMPVSLFWMAWTCYADYAASALRFMTFARYVVADALSPASVKMYENICPHWSVTIVAVLATLMASVPYALYKYGHNVRTMSKNAVNKASIPKFLFEPCIYLSGFALGWRQSHTHRELKT</sequence>
<keyword evidence="8" id="KW-1185">Reference proteome</keyword>
<feature type="transmembrane region" description="Helical" evidence="5">
    <location>
        <begin position="100"/>
        <end position="125"/>
    </location>
</feature>
<dbReference type="PANTHER" id="PTHR23502">
    <property type="entry name" value="MAJOR FACILITATOR SUPERFAMILY"/>
    <property type="match status" value="1"/>
</dbReference>
<feature type="transmembrane region" description="Helical" evidence="5">
    <location>
        <begin position="210"/>
        <end position="231"/>
    </location>
</feature>
<dbReference type="RefSeq" id="XP_056519928.1">
    <property type="nucleotide sequence ID" value="XM_056666332.1"/>
</dbReference>
<protein>
    <submittedName>
        <fullName evidence="7">Major facilitator superfamily domain general substrate transporter</fullName>
    </submittedName>
</protein>
<dbReference type="GO" id="GO:0022857">
    <property type="term" value="F:transmembrane transporter activity"/>
    <property type="evidence" value="ECO:0007669"/>
    <property type="project" value="TreeGrafter"/>
</dbReference>
<organism evidence="7 8">
    <name type="scientific">Penicillium bovifimosum</name>
    <dbReference type="NCBI Taxonomy" id="126998"/>
    <lineage>
        <taxon>Eukaryota</taxon>
        <taxon>Fungi</taxon>
        <taxon>Dikarya</taxon>
        <taxon>Ascomycota</taxon>
        <taxon>Pezizomycotina</taxon>
        <taxon>Eurotiomycetes</taxon>
        <taxon>Eurotiomycetidae</taxon>
        <taxon>Eurotiales</taxon>
        <taxon>Aspergillaceae</taxon>
        <taxon>Penicillium</taxon>
    </lineage>
</organism>
<keyword evidence="2 5" id="KW-0812">Transmembrane</keyword>
<evidence type="ECO:0000256" key="3">
    <source>
        <dbReference type="ARBA" id="ARBA00022989"/>
    </source>
</evidence>
<proteinExistence type="predicted"/>
<dbReference type="EMBL" id="JAPQKL010000005">
    <property type="protein sequence ID" value="KAJ5129549.1"/>
    <property type="molecule type" value="Genomic_DNA"/>
</dbReference>
<keyword evidence="6" id="KW-0732">Signal</keyword>
<dbReference type="OrthoDB" id="3936150at2759"/>
<reference evidence="7" key="2">
    <citation type="journal article" date="2023" name="IMA Fungus">
        <title>Comparative genomic study of the Penicillium genus elucidates a diverse pangenome and 15 lateral gene transfer events.</title>
        <authorList>
            <person name="Petersen C."/>
            <person name="Sorensen T."/>
            <person name="Nielsen M.R."/>
            <person name="Sondergaard T.E."/>
            <person name="Sorensen J.L."/>
            <person name="Fitzpatrick D.A."/>
            <person name="Frisvad J.C."/>
            <person name="Nielsen K.L."/>
        </authorList>
    </citation>
    <scope>NUCLEOTIDE SEQUENCE</scope>
    <source>
        <strain evidence="7">IBT 22155</strain>
    </source>
</reference>
<reference evidence="7" key="1">
    <citation type="submission" date="2022-11" db="EMBL/GenBank/DDBJ databases">
        <authorList>
            <person name="Petersen C."/>
        </authorList>
    </citation>
    <scope>NUCLEOTIDE SEQUENCE</scope>
    <source>
        <strain evidence="7">IBT 22155</strain>
    </source>
</reference>
<keyword evidence="3 5" id="KW-1133">Transmembrane helix</keyword>
<gene>
    <name evidence="7" type="ORF">N7515_005588</name>
</gene>
<accession>A0A9W9GUM3</accession>
<evidence type="ECO:0000256" key="4">
    <source>
        <dbReference type="ARBA" id="ARBA00023136"/>
    </source>
</evidence>
<dbReference type="PANTHER" id="PTHR23502:SF47">
    <property type="entry name" value="MAJOR FACILITATOR SUPERFAMILY (MFS) PROFILE DOMAIN-CONTAINING PROTEIN-RELATED"/>
    <property type="match status" value="1"/>
</dbReference>
<feature type="signal peptide" evidence="6">
    <location>
        <begin position="1"/>
        <end position="16"/>
    </location>
</feature>
<dbReference type="Proteomes" id="UP001149079">
    <property type="component" value="Unassembled WGS sequence"/>
</dbReference>
<dbReference type="SUPFAM" id="SSF103473">
    <property type="entry name" value="MFS general substrate transporter"/>
    <property type="match status" value="1"/>
</dbReference>
<evidence type="ECO:0000256" key="2">
    <source>
        <dbReference type="ARBA" id="ARBA00022692"/>
    </source>
</evidence>
<evidence type="ECO:0000256" key="6">
    <source>
        <dbReference type="SAM" id="SignalP"/>
    </source>
</evidence>
<name>A0A9W9GUM3_9EURO</name>
<evidence type="ECO:0000256" key="5">
    <source>
        <dbReference type="SAM" id="Phobius"/>
    </source>
</evidence>
<dbReference type="GO" id="GO:0005886">
    <property type="term" value="C:plasma membrane"/>
    <property type="evidence" value="ECO:0007669"/>
    <property type="project" value="TreeGrafter"/>
</dbReference>
<evidence type="ECO:0000256" key="1">
    <source>
        <dbReference type="ARBA" id="ARBA00004141"/>
    </source>
</evidence>
<feature type="chain" id="PRO_5040721983" evidence="6">
    <location>
        <begin position="17"/>
        <end position="279"/>
    </location>
</feature>